<evidence type="ECO:0000313" key="2">
    <source>
        <dbReference type="EMBL" id="CAH9057419.1"/>
    </source>
</evidence>
<gene>
    <name evidence="2" type="ORF">CEPIT_LOCUS1106</name>
</gene>
<keyword evidence="3" id="KW-1185">Reference proteome</keyword>
<evidence type="ECO:0000256" key="1">
    <source>
        <dbReference type="SAM" id="Phobius"/>
    </source>
</evidence>
<dbReference type="Proteomes" id="UP001152523">
    <property type="component" value="Unassembled WGS sequence"/>
</dbReference>
<dbReference type="AlphaFoldDB" id="A0AAV0BYJ7"/>
<proteinExistence type="predicted"/>
<keyword evidence="1" id="KW-0812">Transmembrane</keyword>
<reference evidence="2" key="1">
    <citation type="submission" date="2022-07" db="EMBL/GenBank/DDBJ databases">
        <authorList>
            <person name="Macas J."/>
            <person name="Novak P."/>
            <person name="Neumann P."/>
        </authorList>
    </citation>
    <scope>NUCLEOTIDE SEQUENCE</scope>
</reference>
<feature type="transmembrane region" description="Helical" evidence="1">
    <location>
        <begin position="35"/>
        <end position="63"/>
    </location>
</feature>
<protein>
    <submittedName>
        <fullName evidence="2">Uncharacterized protein</fullName>
    </submittedName>
</protein>
<evidence type="ECO:0000313" key="3">
    <source>
        <dbReference type="Proteomes" id="UP001152523"/>
    </source>
</evidence>
<keyword evidence="1" id="KW-1133">Transmembrane helix</keyword>
<organism evidence="2 3">
    <name type="scientific">Cuscuta epithymum</name>
    <dbReference type="NCBI Taxonomy" id="186058"/>
    <lineage>
        <taxon>Eukaryota</taxon>
        <taxon>Viridiplantae</taxon>
        <taxon>Streptophyta</taxon>
        <taxon>Embryophyta</taxon>
        <taxon>Tracheophyta</taxon>
        <taxon>Spermatophyta</taxon>
        <taxon>Magnoliopsida</taxon>
        <taxon>eudicotyledons</taxon>
        <taxon>Gunneridae</taxon>
        <taxon>Pentapetalae</taxon>
        <taxon>asterids</taxon>
        <taxon>lamiids</taxon>
        <taxon>Solanales</taxon>
        <taxon>Convolvulaceae</taxon>
        <taxon>Cuscuteae</taxon>
        <taxon>Cuscuta</taxon>
        <taxon>Cuscuta subgen. Cuscuta</taxon>
    </lineage>
</organism>
<keyword evidence="1" id="KW-0472">Membrane</keyword>
<sequence>MVAFVMTPLPTFICRSSPPSGFLTPNRWLLLISKAAPALVCWVFIICWVGFGIIGPALVCWNYGNNYAGGYRLWCKRNSTLGGGIFAGAMEKWILICWEI</sequence>
<dbReference type="EMBL" id="CAMAPF010000006">
    <property type="protein sequence ID" value="CAH9057419.1"/>
    <property type="molecule type" value="Genomic_DNA"/>
</dbReference>
<name>A0AAV0BYJ7_9ASTE</name>
<accession>A0AAV0BYJ7</accession>
<comment type="caution">
    <text evidence="2">The sequence shown here is derived from an EMBL/GenBank/DDBJ whole genome shotgun (WGS) entry which is preliminary data.</text>
</comment>